<keyword evidence="3" id="KW-0238">DNA-binding</keyword>
<keyword evidence="5" id="KW-0255">Endonuclease</keyword>
<organism evidence="5 6">
    <name type="scientific">Streptomyces luteolus</name>
    <dbReference type="NCBI Taxonomy" id="3043615"/>
    <lineage>
        <taxon>Bacteria</taxon>
        <taxon>Bacillati</taxon>
        <taxon>Actinomycetota</taxon>
        <taxon>Actinomycetes</taxon>
        <taxon>Kitasatosporales</taxon>
        <taxon>Streptomycetaceae</taxon>
        <taxon>Streptomyces</taxon>
    </lineage>
</organism>
<dbReference type="PANTHER" id="PTHR30408">
    <property type="entry name" value="TYPE-1 RESTRICTION ENZYME ECOKI SPECIFICITY PROTEIN"/>
    <property type="match status" value="1"/>
</dbReference>
<dbReference type="EMBL" id="JASCIS010000007">
    <property type="protein sequence ID" value="MDI3418694.1"/>
    <property type="molecule type" value="Genomic_DNA"/>
</dbReference>
<keyword evidence="5" id="KW-0540">Nuclease</keyword>
<accession>A0ABT6SSW7</accession>
<comment type="similarity">
    <text evidence="1">Belongs to the type-I restriction system S methylase family.</text>
</comment>
<evidence type="ECO:0000256" key="2">
    <source>
        <dbReference type="ARBA" id="ARBA00022747"/>
    </source>
</evidence>
<protein>
    <submittedName>
        <fullName evidence="5">Restriction endonuclease subunit S</fullName>
        <ecNumber evidence="5">3.1.21.-</ecNumber>
    </submittedName>
</protein>
<evidence type="ECO:0000313" key="5">
    <source>
        <dbReference type="EMBL" id="MDI3418694.1"/>
    </source>
</evidence>
<dbReference type="PANTHER" id="PTHR30408:SF12">
    <property type="entry name" value="TYPE I RESTRICTION ENZYME MJAVIII SPECIFICITY SUBUNIT"/>
    <property type="match status" value="1"/>
</dbReference>
<dbReference type="SUPFAM" id="SSF116734">
    <property type="entry name" value="DNA methylase specificity domain"/>
    <property type="match status" value="2"/>
</dbReference>
<dbReference type="GO" id="GO:0016787">
    <property type="term" value="F:hydrolase activity"/>
    <property type="evidence" value="ECO:0007669"/>
    <property type="project" value="UniProtKB-KW"/>
</dbReference>
<keyword evidence="6" id="KW-1185">Reference proteome</keyword>
<reference evidence="5 6" key="1">
    <citation type="submission" date="2023-05" db="EMBL/GenBank/DDBJ databases">
        <title>Draft genome sequence of Streptomyces sp. B-S-A12 isolated from a cave soil in Thailand.</title>
        <authorList>
            <person name="Chamroensaksri N."/>
            <person name="Muangham S."/>
        </authorList>
    </citation>
    <scope>NUCLEOTIDE SEQUENCE [LARGE SCALE GENOMIC DNA]</scope>
    <source>
        <strain evidence="5 6">B-S-A12</strain>
    </source>
</reference>
<keyword evidence="5" id="KW-0378">Hydrolase</keyword>
<proteinExistence type="inferred from homology"/>
<dbReference type="EC" id="3.1.21.-" evidence="5"/>
<gene>
    <name evidence="5" type="ORF">QIT00_08975</name>
</gene>
<evidence type="ECO:0000256" key="3">
    <source>
        <dbReference type="ARBA" id="ARBA00023125"/>
    </source>
</evidence>
<dbReference type="InterPro" id="IPR000055">
    <property type="entry name" value="Restrct_endonuc_typeI_TRD"/>
</dbReference>
<sequence length="416" mass="45924">MRRSVKLKYCLRSSDSGTWGDEADGVDAVPVLRSTEISLDGSVDSREPALRSLSRREEARTRLHEGDILVVRSSGSDLHLGKSGYVDGAASGMSFSNFLQRLRVEGTHSPRFVWYFLNSSDAKQQIRKLSSTTTGLQNLSAALIAELQIATPSPGEQRRIADFLDAATARIDELTALRRRQAVLLRERADRKLAGLFSDTAGRRQFRLRHLMRSNPCYGVLVPRFSHEGVPLIRVSDLGRLRQELDRLPKIETRQAVEYRRTRVSSGDLLITVVGATIGRCDVASEEVDGFNVSRAIARVQLIPELSPHMMAAWVRGRQFRVQAELVTSGAAAQPALNMSDLAHFTIWLPETATEWADLAREVSEHEDVTNRLLGVVDAQLSLLAERRQALITAAVTGQFEVSTASGRNVVDGVAS</sequence>
<comment type="caution">
    <text evidence="5">The sequence shown here is derived from an EMBL/GenBank/DDBJ whole genome shotgun (WGS) entry which is preliminary data.</text>
</comment>
<dbReference type="GO" id="GO:0004519">
    <property type="term" value="F:endonuclease activity"/>
    <property type="evidence" value="ECO:0007669"/>
    <property type="project" value="UniProtKB-KW"/>
</dbReference>
<keyword evidence="2" id="KW-0680">Restriction system</keyword>
<dbReference type="InterPro" id="IPR044946">
    <property type="entry name" value="Restrct_endonuc_typeI_TRD_sf"/>
</dbReference>
<dbReference type="CDD" id="cd17517">
    <property type="entry name" value="RMtype1_S_EcoKI_StySPI-TRD2-CR2_like"/>
    <property type="match status" value="1"/>
</dbReference>
<evidence type="ECO:0000313" key="6">
    <source>
        <dbReference type="Proteomes" id="UP001237105"/>
    </source>
</evidence>
<dbReference type="Gene3D" id="3.90.220.20">
    <property type="entry name" value="DNA methylase specificity domains"/>
    <property type="match status" value="2"/>
</dbReference>
<name>A0ABT6SSW7_9ACTN</name>
<dbReference type="Pfam" id="PF01420">
    <property type="entry name" value="Methylase_S"/>
    <property type="match status" value="1"/>
</dbReference>
<evidence type="ECO:0000256" key="1">
    <source>
        <dbReference type="ARBA" id="ARBA00010923"/>
    </source>
</evidence>
<evidence type="ECO:0000259" key="4">
    <source>
        <dbReference type="Pfam" id="PF01420"/>
    </source>
</evidence>
<dbReference type="InterPro" id="IPR052021">
    <property type="entry name" value="Type-I_RS_S_subunit"/>
</dbReference>
<dbReference type="Proteomes" id="UP001237105">
    <property type="component" value="Unassembled WGS sequence"/>
</dbReference>
<dbReference type="RefSeq" id="WP_282534610.1">
    <property type="nucleotide sequence ID" value="NZ_JASCIS010000007.1"/>
</dbReference>
<feature type="domain" description="Type I restriction modification DNA specificity" evidence="4">
    <location>
        <begin position="63"/>
        <end position="180"/>
    </location>
</feature>